<dbReference type="EMBL" id="LWMW01000107">
    <property type="protein sequence ID" value="KZX15829.1"/>
    <property type="molecule type" value="Genomic_DNA"/>
</dbReference>
<dbReference type="PATRIC" id="fig|47311.3.peg.1370"/>
<comment type="caution">
    <text evidence="1">The sequence shown here is derived from an EMBL/GenBank/DDBJ whole genome shotgun (WGS) entry which is preliminary data.</text>
</comment>
<gene>
    <name evidence="1" type="ORF">MBCUT_12490</name>
</gene>
<keyword evidence="2" id="KW-1185">Reference proteome</keyword>
<evidence type="ECO:0000313" key="2">
    <source>
        <dbReference type="Proteomes" id="UP000077275"/>
    </source>
</evidence>
<sequence>MPQNMITNGLKILRTNIIVMVSSSLKEKYQMLLDVLFLNILFDIREAVVCDYH</sequence>
<name>A0A166DPR6_9EURY</name>
<proteinExistence type="predicted"/>
<dbReference type="AlphaFoldDB" id="A0A166DPR6"/>
<organism evidence="1 2">
    <name type="scientific">Methanobrevibacter cuticularis</name>
    <dbReference type="NCBI Taxonomy" id="47311"/>
    <lineage>
        <taxon>Archaea</taxon>
        <taxon>Methanobacteriati</taxon>
        <taxon>Methanobacteriota</taxon>
        <taxon>Methanomada group</taxon>
        <taxon>Methanobacteria</taxon>
        <taxon>Methanobacteriales</taxon>
        <taxon>Methanobacteriaceae</taxon>
        <taxon>Methanobrevibacter</taxon>
    </lineage>
</organism>
<reference evidence="1 2" key="1">
    <citation type="submission" date="2016-04" db="EMBL/GenBank/DDBJ databases">
        <title>Genome sequence of Methanobrevibacter cuticularis DSM 11139.</title>
        <authorList>
            <person name="Poehlein A."/>
            <person name="Seedorf H."/>
            <person name="Daniel R."/>
        </authorList>
    </citation>
    <scope>NUCLEOTIDE SEQUENCE [LARGE SCALE GENOMIC DNA]</scope>
    <source>
        <strain evidence="1 2">DSM 11139</strain>
    </source>
</reference>
<evidence type="ECO:0000313" key="1">
    <source>
        <dbReference type="EMBL" id="KZX15829.1"/>
    </source>
</evidence>
<protein>
    <submittedName>
        <fullName evidence="1">Uncharacterized protein</fullName>
    </submittedName>
</protein>
<dbReference type="RefSeq" id="WP_157082517.1">
    <property type="nucleotide sequence ID" value="NZ_LWMW01000107.1"/>
</dbReference>
<accession>A0A166DPR6</accession>
<dbReference type="Proteomes" id="UP000077275">
    <property type="component" value="Unassembled WGS sequence"/>
</dbReference>